<comment type="caution">
    <text evidence="2">The sequence shown here is derived from an EMBL/GenBank/DDBJ whole genome shotgun (WGS) entry which is preliminary data.</text>
</comment>
<evidence type="ECO:0000313" key="3">
    <source>
        <dbReference type="Proteomes" id="UP000886595"/>
    </source>
</evidence>
<accession>A0A8X7Q9S0</accession>
<name>A0A8X7Q9S0_BRACI</name>
<feature type="compositionally biased region" description="Basic and acidic residues" evidence="1">
    <location>
        <begin position="106"/>
        <end position="115"/>
    </location>
</feature>
<evidence type="ECO:0000313" key="2">
    <source>
        <dbReference type="EMBL" id="KAG2265437.1"/>
    </source>
</evidence>
<evidence type="ECO:0000256" key="1">
    <source>
        <dbReference type="SAM" id="MobiDB-lite"/>
    </source>
</evidence>
<feature type="compositionally biased region" description="Low complexity" evidence="1">
    <location>
        <begin position="62"/>
        <end position="98"/>
    </location>
</feature>
<dbReference type="EMBL" id="JAAMPC010000014">
    <property type="protein sequence ID" value="KAG2265437.1"/>
    <property type="molecule type" value="Genomic_DNA"/>
</dbReference>
<dbReference type="AlphaFoldDB" id="A0A8X7Q9S0"/>
<dbReference type="Proteomes" id="UP000886595">
    <property type="component" value="Unassembled WGS sequence"/>
</dbReference>
<proteinExistence type="predicted"/>
<feature type="region of interest" description="Disordered" evidence="1">
    <location>
        <begin position="46"/>
        <end position="115"/>
    </location>
</feature>
<protein>
    <submittedName>
        <fullName evidence="2">Uncharacterized protein</fullName>
    </submittedName>
</protein>
<sequence length="115" mass="12839">MTKDECRGIRRSIWKEEFNMDMFEEEFWVVVVTGAEGWSAQHGEASLNYRVGGDDGDEADSQPAAETQAAAETETQPQAQTQTQRQTQPAAQTHSGSSRGKRKRKDKDMVVEACD</sequence>
<organism evidence="2 3">
    <name type="scientific">Brassica carinata</name>
    <name type="common">Ethiopian mustard</name>
    <name type="synonym">Abyssinian cabbage</name>
    <dbReference type="NCBI Taxonomy" id="52824"/>
    <lineage>
        <taxon>Eukaryota</taxon>
        <taxon>Viridiplantae</taxon>
        <taxon>Streptophyta</taxon>
        <taxon>Embryophyta</taxon>
        <taxon>Tracheophyta</taxon>
        <taxon>Spermatophyta</taxon>
        <taxon>Magnoliopsida</taxon>
        <taxon>eudicotyledons</taxon>
        <taxon>Gunneridae</taxon>
        <taxon>Pentapetalae</taxon>
        <taxon>rosids</taxon>
        <taxon>malvids</taxon>
        <taxon>Brassicales</taxon>
        <taxon>Brassicaceae</taxon>
        <taxon>Brassiceae</taxon>
        <taxon>Brassica</taxon>
    </lineage>
</organism>
<gene>
    <name evidence="2" type="ORF">Bca52824_072516</name>
</gene>
<reference evidence="2 3" key="1">
    <citation type="submission" date="2020-02" db="EMBL/GenBank/DDBJ databases">
        <authorList>
            <person name="Ma Q."/>
            <person name="Huang Y."/>
            <person name="Song X."/>
            <person name="Pei D."/>
        </authorList>
    </citation>
    <scope>NUCLEOTIDE SEQUENCE [LARGE SCALE GENOMIC DNA]</scope>
    <source>
        <strain evidence="2">Sxm20200214</strain>
        <tissue evidence="2">Leaf</tissue>
    </source>
</reference>
<keyword evidence="3" id="KW-1185">Reference proteome</keyword>